<accession>A0AAV6XVP8</accession>
<evidence type="ECO:0000313" key="4">
    <source>
        <dbReference type="Proteomes" id="UP000826271"/>
    </source>
</evidence>
<comment type="caution">
    <text evidence="3">The sequence shown here is derived from an EMBL/GenBank/DDBJ whole genome shotgun (WGS) entry which is preliminary data.</text>
</comment>
<protein>
    <recommendedName>
        <fullName evidence="2">SPX domain-containing protein</fullName>
    </recommendedName>
</protein>
<dbReference type="CDD" id="cd14481">
    <property type="entry name" value="SPX_AtSPX1_like"/>
    <property type="match status" value="1"/>
</dbReference>
<name>A0AAV6XVP8_9LAMI</name>
<dbReference type="Proteomes" id="UP000826271">
    <property type="component" value="Unassembled WGS sequence"/>
</dbReference>
<dbReference type="PROSITE" id="PS51382">
    <property type="entry name" value="SPX"/>
    <property type="match status" value="1"/>
</dbReference>
<dbReference type="PANTHER" id="PTHR45978">
    <property type="entry name" value="SPX DOMAIN-CONTAINING PROTEIN 3"/>
    <property type="match status" value="1"/>
</dbReference>
<feature type="domain" description="SPX" evidence="2">
    <location>
        <begin position="1"/>
        <end position="162"/>
    </location>
</feature>
<dbReference type="PANTHER" id="PTHR45978:SF7">
    <property type="entry name" value="SPX DOMAIN-CONTAINING PROTEIN 4"/>
    <property type="match status" value="1"/>
</dbReference>
<organism evidence="3 4">
    <name type="scientific">Buddleja alternifolia</name>
    <dbReference type="NCBI Taxonomy" id="168488"/>
    <lineage>
        <taxon>Eukaryota</taxon>
        <taxon>Viridiplantae</taxon>
        <taxon>Streptophyta</taxon>
        <taxon>Embryophyta</taxon>
        <taxon>Tracheophyta</taxon>
        <taxon>Spermatophyta</taxon>
        <taxon>Magnoliopsida</taxon>
        <taxon>eudicotyledons</taxon>
        <taxon>Gunneridae</taxon>
        <taxon>Pentapetalae</taxon>
        <taxon>asterids</taxon>
        <taxon>lamiids</taxon>
        <taxon>Lamiales</taxon>
        <taxon>Scrophulariaceae</taxon>
        <taxon>Buddlejeae</taxon>
        <taxon>Buddleja</taxon>
    </lineage>
</organism>
<evidence type="ECO:0000259" key="2">
    <source>
        <dbReference type="PROSITE" id="PS51382"/>
    </source>
</evidence>
<dbReference type="InterPro" id="IPR031142">
    <property type="entry name" value="SPX_prot"/>
</dbReference>
<dbReference type="Pfam" id="PF03105">
    <property type="entry name" value="SPX"/>
    <property type="match status" value="1"/>
</dbReference>
<keyword evidence="4" id="KW-1185">Reference proteome</keyword>
<dbReference type="InterPro" id="IPR004331">
    <property type="entry name" value="SPX_dom"/>
</dbReference>
<sequence>MKFGKGFSIHLEKTLPKWRDKFLCYKPLKKLIKNIPVAASADNLPPVGDAAAPPQALSELQVWFVGILSEELEKFNDFYVEKEEELIIRFQALKEKVINDRMFTSETGFSEEMMEIRKDFVSIHGEMILLKSYSSLNFAGLIKILKKYDKRTGNFLSLPFTQLAFHQPFFTTDPLTNLVRECEENLEILFPIEAEVVESNGKQTGATPADVSNALLGANVTLGEENVDIYKSTIAAISAIQRLKKASSTYNPLSMVYLFGSQDNESAGAVTVENSPCNSVMSSDDEMEMFDEDENEDV</sequence>
<feature type="region of interest" description="Disordered" evidence="1">
    <location>
        <begin position="274"/>
        <end position="298"/>
    </location>
</feature>
<evidence type="ECO:0000256" key="1">
    <source>
        <dbReference type="SAM" id="MobiDB-lite"/>
    </source>
</evidence>
<gene>
    <name evidence="3" type="ORF">BUALT_Bualt04G0142800</name>
</gene>
<dbReference type="GO" id="GO:0016036">
    <property type="term" value="P:cellular response to phosphate starvation"/>
    <property type="evidence" value="ECO:0007669"/>
    <property type="project" value="InterPro"/>
</dbReference>
<dbReference type="EMBL" id="WHWC01000004">
    <property type="protein sequence ID" value="KAG8384676.1"/>
    <property type="molecule type" value="Genomic_DNA"/>
</dbReference>
<dbReference type="AlphaFoldDB" id="A0AAV6XVP8"/>
<evidence type="ECO:0000313" key="3">
    <source>
        <dbReference type="EMBL" id="KAG8384676.1"/>
    </source>
</evidence>
<reference evidence="3" key="1">
    <citation type="submission" date="2019-10" db="EMBL/GenBank/DDBJ databases">
        <authorList>
            <person name="Zhang R."/>
            <person name="Pan Y."/>
            <person name="Wang J."/>
            <person name="Ma R."/>
            <person name="Yu S."/>
        </authorList>
    </citation>
    <scope>NUCLEOTIDE SEQUENCE</scope>
    <source>
        <strain evidence="3">LA-IB0</strain>
        <tissue evidence="3">Leaf</tissue>
    </source>
</reference>
<feature type="compositionally biased region" description="Acidic residues" evidence="1">
    <location>
        <begin position="283"/>
        <end position="298"/>
    </location>
</feature>
<proteinExistence type="predicted"/>